<dbReference type="InParanoid" id="A0A2H3DJ01"/>
<dbReference type="OrthoDB" id="3253416at2759"/>
<sequence length="488" mass="54320">MSILNGEDDPHFPIPPPTSTGYNISTVLGDLNNLDDFMATIIGEEFNPIHSPMGIDSRDCINDLPSDPPLPQRRPVPTPERDQTITPVPFTAIEATSWAAKNLTQPVAPTKPHRAVASRRPPVAEVSSATVKKRLAKEKREAFSEDLTQAMEEHQDRLEEIASRHGKKFKDVLCIVGTAGRYKSQRAVSDIQAKILYQVKENNEGKPVGERLRLKQLQELAKTDPRCNELTDGELQSLKEEIYAKHLIESALIGLGHRTGARGFAVLSRGSVDDTMAPCLLQIPGSTAFLTTSIKVDLTDFVHQFELFSCTVNDKAREDQSSIRKDITQLISDGLEAITHVKGMNMNYQNYKKSIVMRHGVKLVGWPEQIPFGSPSNIRTITQLKLLRRALQTTACRWTRLNETEMEELTESIVSREVSGEVVGKKRKEQSDKGSSHKKKRKNKDDCPQGQKHARQKTKLPDVGTSRSTRSPDDSESDDGAGDEDEDA</sequence>
<keyword evidence="1" id="KW-0175">Coiled coil</keyword>
<accession>A0A2H3DJ01</accession>
<feature type="region of interest" description="Disordered" evidence="2">
    <location>
        <begin position="52"/>
        <end position="84"/>
    </location>
</feature>
<evidence type="ECO:0000256" key="2">
    <source>
        <dbReference type="SAM" id="MobiDB-lite"/>
    </source>
</evidence>
<evidence type="ECO:0000313" key="3">
    <source>
        <dbReference type="EMBL" id="PBK95195.1"/>
    </source>
</evidence>
<name>A0A2H3DJ01_ARMGA</name>
<feature type="coiled-coil region" evidence="1">
    <location>
        <begin position="133"/>
        <end position="164"/>
    </location>
</feature>
<dbReference type="EMBL" id="KZ293652">
    <property type="protein sequence ID" value="PBK95195.1"/>
    <property type="molecule type" value="Genomic_DNA"/>
</dbReference>
<proteinExistence type="predicted"/>
<keyword evidence="4" id="KW-1185">Reference proteome</keyword>
<dbReference type="Proteomes" id="UP000217790">
    <property type="component" value="Unassembled WGS sequence"/>
</dbReference>
<dbReference type="STRING" id="47427.A0A2H3DJ01"/>
<evidence type="ECO:0000256" key="1">
    <source>
        <dbReference type="SAM" id="Coils"/>
    </source>
</evidence>
<feature type="region of interest" description="Disordered" evidence="2">
    <location>
        <begin position="417"/>
        <end position="488"/>
    </location>
</feature>
<dbReference type="AlphaFoldDB" id="A0A2H3DJ01"/>
<protein>
    <submittedName>
        <fullName evidence="3">Uncharacterized protein</fullName>
    </submittedName>
</protein>
<evidence type="ECO:0000313" key="4">
    <source>
        <dbReference type="Proteomes" id="UP000217790"/>
    </source>
</evidence>
<feature type="compositionally biased region" description="Acidic residues" evidence="2">
    <location>
        <begin position="474"/>
        <end position="488"/>
    </location>
</feature>
<reference evidence="4" key="1">
    <citation type="journal article" date="2017" name="Nat. Ecol. Evol.">
        <title>Genome expansion and lineage-specific genetic innovations in the forest pathogenic fungi Armillaria.</title>
        <authorList>
            <person name="Sipos G."/>
            <person name="Prasanna A.N."/>
            <person name="Walter M.C."/>
            <person name="O'Connor E."/>
            <person name="Balint B."/>
            <person name="Krizsan K."/>
            <person name="Kiss B."/>
            <person name="Hess J."/>
            <person name="Varga T."/>
            <person name="Slot J."/>
            <person name="Riley R."/>
            <person name="Boka B."/>
            <person name="Rigling D."/>
            <person name="Barry K."/>
            <person name="Lee J."/>
            <person name="Mihaltcheva S."/>
            <person name="LaButti K."/>
            <person name="Lipzen A."/>
            <person name="Waldron R."/>
            <person name="Moloney N.M."/>
            <person name="Sperisen C."/>
            <person name="Kredics L."/>
            <person name="Vagvoelgyi C."/>
            <person name="Patrignani A."/>
            <person name="Fitzpatrick D."/>
            <person name="Nagy I."/>
            <person name="Doyle S."/>
            <person name="Anderson J.B."/>
            <person name="Grigoriev I.V."/>
            <person name="Gueldener U."/>
            <person name="Muensterkoetter M."/>
            <person name="Nagy L.G."/>
        </authorList>
    </citation>
    <scope>NUCLEOTIDE SEQUENCE [LARGE SCALE GENOMIC DNA]</scope>
    <source>
        <strain evidence="4">Ar21-2</strain>
    </source>
</reference>
<gene>
    <name evidence="3" type="ORF">ARMGADRAFT_1028590</name>
</gene>
<organism evidence="3 4">
    <name type="scientific">Armillaria gallica</name>
    <name type="common">Bulbous honey fungus</name>
    <name type="synonym">Armillaria bulbosa</name>
    <dbReference type="NCBI Taxonomy" id="47427"/>
    <lineage>
        <taxon>Eukaryota</taxon>
        <taxon>Fungi</taxon>
        <taxon>Dikarya</taxon>
        <taxon>Basidiomycota</taxon>
        <taxon>Agaricomycotina</taxon>
        <taxon>Agaricomycetes</taxon>
        <taxon>Agaricomycetidae</taxon>
        <taxon>Agaricales</taxon>
        <taxon>Marasmiineae</taxon>
        <taxon>Physalacriaceae</taxon>
        <taxon>Armillaria</taxon>
    </lineage>
</organism>
<feature type="compositionally biased region" description="Pro residues" evidence="2">
    <location>
        <begin position="66"/>
        <end position="78"/>
    </location>
</feature>